<feature type="transmembrane region" description="Helical" evidence="7">
    <location>
        <begin position="46"/>
        <end position="68"/>
    </location>
</feature>
<evidence type="ECO:0000256" key="3">
    <source>
        <dbReference type="ARBA" id="ARBA00022475"/>
    </source>
</evidence>
<sequence length="159" mass="16751">MVRSLLLAATLALLWALLTGGSAASWALGLPFIAAAVGLAARLQAGPAFALRPLAAAAFLPVFLLLSLRGGWDVAMRAFRPALPLAPGRITYPCRLPAGPPRLLFGNVLSLLPGTLFLADRAGDLDIHVLDRTAPLTRNLASLETWIARLFGIALEPPE</sequence>
<organism evidence="8 9">
    <name type="scientific">Thiohalorhabdus denitrificans</name>
    <dbReference type="NCBI Taxonomy" id="381306"/>
    <lineage>
        <taxon>Bacteria</taxon>
        <taxon>Pseudomonadati</taxon>
        <taxon>Pseudomonadota</taxon>
        <taxon>Gammaproteobacteria</taxon>
        <taxon>Thiohalorhabdales</taxon>
        <taxon>Thiohalorhabdaceae</taxon>
        <taxon>Thiohalorhabdus</taxon>
    </lineage>
</organism>
<keyword evidence="3" id="KW-1003">Cell membrane</keyword>
<dbReference type="Pfam" id="PF01899">
    <property type="entry name" value="MNHE"/>
    <property type="match status" value="1"/>
</dbReference>
<dbReference type="GO" id="GO:0008324">
    <property type="term" value="F:monoatomic cation transmembrane transporter activity"/>
    <property type="evidence" value="ECO:0007669"/>
    <property type="project" value="InterPro"/>
</dbReference>
<dbReference type="EMBL" id="FMUN01000005">
    <property type="protein sequence ID" value="SCY38783.1"/>
    <property type="molecule type" value="Genomic_DNA"/>
</dbReference>
<gene>
    <name evidence="8" type="ORF">SAMN05661077_1969</name>
</gene>
<accession>A0A0P9EFE5</accession>
<proteinExistence type="inferred from homology"/>
<keyword evidence="5 7" id="KW-1133">Transmembrane helix</keyword>
<evidence type="ECO:0000313" key="8">
    <source>
        <dbReference type="EMBL" id="SCY38783.1"/>
    </source>
</evidence>
<name>A0A0P9EFE5_9GAMM</name>
<evidence type="ECO:0000256" key="5">
    <source>
        <dbReference type="ARBA" id="ARBA00022989"/>
    </source>
</evidence>
<evidence type="ECO:0000256" key="7">
    <source>
        <dbReference type="SAM" id="Phobius"/>
    </source>
</evidence>
<dbReference type="PANTHER" id="PTHR34584:SF1">
    <property type="entry name" value="NA(+)_H(+) ANTIPORTER SUBUNIT E1"/>
    <property type="match status" value="1"/>
</dbReference>
<keyword evidence="4 7" id="KW-0812">Transmembrane</keyword>
<dbReference type="PANTHER" id="PTHR34584">
    <property type="entry name" value="NA(+)/H(+) ANTIPORTER SUBUNIT E1"/>
    <property type="match status" value="1"/>
</dbReference>
<dbReference type="GO" id="GO:0005886">
    <property type="term" value="C:plasma membrane"/>
    <property type="evidence" value="ECO:0007669"/>
    <property type="project" value="UniProtKB-SubCell"/>
</dbReference>
<protein>
    <submittedName>
        <fullName evidence="8">Multicomponent Na+:H+ antiporter subunit E</fullName>
    </submittedName>
</protein>
<evidence type="ECO:0000256" key="4">
    <source>
        <dbReference type="ARBA" id="ARBA00022692"/>
    </source>
</evidence>
<dbReference type="RefSeq" id="WP_054965337.1">
    <property type="nucleotide sequence ID" value="NZ_FMUN01000005.1"/>
</dbReference>
<comment type="subcellular location">
    <subcellularLocation>
        <location evidence="1">Cell membrane</location>
        <topology evidence="1">Multi-pass membrane protein</topology>
    </subcellularLocation>
</comment>
<evidence type="ECO:0000256" key="6">
    <source>
        <dbReference type="ARBA" id="ARBA00023136"/>
    </source>
</evidence>
<dbReference type="Proteomes" id="UP000183104">
    <property type="component" value="Unassembled WGS sequence"/>
</dbReference>
<dbReference type="InterPro" id="IPR002758">
    <property type="entry name" value="Cation_antiport_E"/>
</dbReference>
<dbReference type="AlphaFoldDB" id="A0A0P9EFE5"/>
<keyword evidence="9" id="KW-1185">Reference proteome</keyword>
<dbReference type="STRING" id="381306.AN478_04045"/>
<comment type="similarity">
    <text evidence="2">Belongs to the CPA3 antiporters (TC 2.A.63) subunit E family.</text>
</comment>
<keyword evidence="6 7" id="KW-0472">Membrane</keyword>
<evidence type="ECO:0000313" key="9">
    <source>
        <dbReference type="Proteomes" id="UP000183104"/>
    </source>
</evidence>
<evidence type="ECO:0000256" key="1">
    <source>
        <dbReference type="ARBA" id="ARBA00004651"/>
    </source>
</evidence>
<evidence type="ECO:0000256" key="2">
    <source>
        <dbReference type="ARBA" id="ARBA00006228"/>
    </source>
</evidence>
<reference evidence="9" key="1">
    <citation type="submission" date="2016-10" db="EMBL/GenBank/DDBJ databases">
        <authorList>
            <person name="Varghese N."/>
        </authorList>
    </citation>
    <scope>NUCLEOTIDE SEQUENCE [LARGE SCALE GENOMIC DNA]</scope>
    <source>
        <strain evidence="9">HL 19</strain>
    </source>
</reference>